<dbReference type="EMBL" id="WFKK01000068">
    <property type="protein sequence ID" value="KAB7884973.1"/>
    <property type="molecule type" value="Genomic_DNA"/>
</dbReference>
<evidence type="ECO:0000313" key="1">
    <source>
        <dbReference type="EMBL" id="KAB7884973.1"/>
    </source>
</evidence>
<name>A0A6L4WNP4_9BACT</name>
<reference evidence="1 2" key="1">
    <citation type="submission" date="2019-10" db="EMBL/GenBank/DDBJ databases">
        <title>Poseidonibacter ostreae sp. nov., isolated from the gut of the Ostrea denselamellosa.</title>
        <authorList>
            <person name="Choi A."/>
        </authorList>
    </citation>
    <scope>NUCLEOTIDE SEQUENCE [LARGE SCALE GENOMIC DNA]</scope>
    <source>
        <strain evidence="1 2">SJOD-M-33</strain>
    </source>
</reference>
<evidence type="ECO:0000313" key="2">
    <source>
        <dbReference type="Proteomes" id="UP000472839"/>
    </source>
</evidence>
<dbReference type="Proteomes" id="UP000472839">
    <property type="component" value="Unassembled WGS sequence"/>
</dbReference>
<accession>A0A6L4WNP4</accession>
<organism evidence="1 2">
    <name type="scientific">Poseidonibacter ostreae</name>
    <dbReference type="NCBI Taxonomy" id="2654171"/>
    <lineage>
        <taxon>Bacteria</taxon>
        <taxon>Pseudomonadati</taxon>
        <taxon>Campylobacterota</taxon>
        <taxon>Epsilonproteobacteria</taxon>
        <taxon>Campylobacterales</taxon>
        <taxon>Arcobacteraceae</taxon>
        <taxon>Poseidonibacter</taxon>
    </lineage>
</organism>
<comment type="caution">
    <text evidence="1">The sequence shown here is derived from an EMBL/GenBank/DDBJ whole genome shotgun (WGS) entry which is preliminary data.</text>
</comment>
<sequence>MKKPKGVSYYLVLKDLIKGIDVRAKSDSVFYLTSRIENIKCNLNKQGLEFIEDVTKETTFSHYKPYILTPSSRNIKKAEDLIQIYATDDVLDFLEETKKLNNGK</sequence>
<protein>
    <submittedName>
        <fullName evidence="1">Uncharacterized protein</fullName>
    </submittedName>
</protein>
<gene>
    <name evidence="1" type="ORF">GBG19_14985</name>
</gene>
<proteinExistence type="predicted"/>
<dbReference type="AlphaFoldDB" id="A0A6L4WNP4"/>
<dbReference type="RefSeq" id="WP_152279902.1">
    <property type="nucleotide sequence ID" value="NZ_WFKK01000068.1"/>
</dbReference>